<dbReference type="GO" id="GO:0003700">
    <property type="term" value="F:DNA-binding transcription factor activity"/>
    <property type="evidence" value="ECO:0007669"/>
    <property type="project" value="InterPro"/>
</dbReference>
<organism evidence="9 10">
    <name type="scientific">bacterium (Candidatus Blackallbacteria) CG17_big_fil_post_rev_8_21_14_2_50_48_46</name>
    <dbReference type="NCBI Taxonomy" id="2014261"/>
    <lineage>
        <taxon>Bacteria</taxon>
        <taxon>Candidatus Blackallbacteria</taxon>
    </lineage>
</organism>
<evidence type="ECO:0000256" key="3">
    <source>
        <dbReference type="ARBA" id="ARBA00022833"/>
    </source>
</evidence>
<name>A0A2M7FZ71_9BACT</name>
<accession>A0A2M7FZ71</accession>
<dbReference type="PANTHER" id="PTHR33202:SF7">
    <property type="entry name" value="FERRIC UPTAKE REGULATION PROTEIN"/>
    <property type="match status" value="1"/>
</dbReference>
<comment type="similarity">
    <text evidence="1">Belongs to the Fur family.</text>
</comment>
<keyword evidence="6" id="KW-0804">Transcription</keyword>
<proteinExistence type="inferred from homology"/>
<dbReference type="GO" id="GO:1900376">
    <property type="term" value="P:regulation of secondary metabolite biosynthetic process"/>
    <property type="evidence" value="ECO:0007669"/>
    <property type="project" value="TreeGrafter"/>
</dbReference>
<gene>
    <name evidence="9" type="ORF">COW36_20060</name>
</gene>
<comment type="cofactor">
    <cofactor evidence="7">
        <name>Zn(2+)</name>
        <dbReference type="ChEBI" id="CHEBI:29105"/>
    </cofactor>
    <text evidence="7">Binds 1 zinc ion per subunit.</text>
</comment>
<dbReference type="InterPro" id="IPR002481">
    <property type="entry name" value="FUR"/>
</dbReference>
<dbReference type="SUPFAM" id="SSF46785">
    <property type="entry name" value="Winged helix' DNA-binding domain"/>
    <property type="match status" value="1"/>
</dbReference>
<keyword evidence="3 7" id="KW-0862">Zinc</keyword>
<protein>
    <submittedName>
        <fullName evidence="9">Transcriptional repressor</fullName>
    </submittedName>
</protein>
<feature type="binding site" evidence="7">
    <location>
        <position position="113"/>
    </location>
    <ligand>
        <name>Zn(2+)</name>
        <dbReference type="ChEBI" id="CHEBI:29105"/>
    </ligand>
</feature>
<dbReference type="EMBL" id="PFFQ01000056">
    <property type="protein sequence ID" value="PIW14703.1"/>
    <property type="molecule type" value="Genomic_DNA"/>
</dbReference>
<feature type="binding site" evidence="7">
    <location>
        <position position="110"/>
    </location>
    <ligand>
        <name>Zn(2+)</name>
        <dbReference type="ChEBI" id="CHEBI:29105"/>
    </ligand>
</feature>
<evidence type="ECO:0000256" key="6">
    <source>
        <dbReference type="ARBA" id="ARBA00023163"/>
    </source>
</evidence>
<evidence type="ECO:0000256" key="4">
    <source>
        <dbReference type="ARBA" id="ARBA00023015"/>
    </source>
</evidence>
<dbReference type="AlphaFoldDB" id="A0A2M7FZ71"/>
<dbReference type="Pfam" id="PF01475">
    <property type="entry name" value="FUR"/>
    <property type="match status" value="1"/>
</dbReference>
<keyword evidence="4" id="KW-0805">Transcription regulation</keyword>
<reference evidence="9 10" key="1">
    <citation type="submission" date="2017-09" db="EMBL/GenBank/DDBJ databases">
        <title>Depth-based differentiation of microbial function through sediment-hosted aquifers and enrichment of novel symbionts in the deep terrestrial subsurface.</title>
        <authorList>
            <person name="Probst A.J."/>
            <person name="Ladd B."/>
            <person name="Jarett J.K."/>
            <person name="Geller-Mcgrath D.E."/>
            <person name="Sieber C.M."/>
            <person name="Emerson J.B."/>
            <person name="Anantharaman K."/>
            <person name="Thomas B.C."/>
            <person name="Malmstrom R."/>
            <person name="Stieglmeier M."/>
            <person name="Klingl A."/>
            <person name="Woyke T."/>
            <person name="Ryan C.M."/>
            <person name="Banfield J.F."/>
        </authorList>
    </citation>
    <scope>NUCLEOTIDE SEQUENCE [LARGE SCALE GENOMIC DNA]</scope>
    <source>
        <strain evidence="9">CG17_big_fil_post_rev_8_21_14_2_50_48_46</strain>
    </source>
</reference>
<evidence type="ECO:0000256" key="5">
    <source>
        <dbReference type="ARBA" id="ARBA00023125"/>
    </source>
</evidence>
<dbReference type="InterPro" id="IPR036390">
    <property type="entry name" value="WH_DNA-bd_sf"/>
</dbReference>
<comment type="cofactor">
    <cofactor evidence="8">
        <name>Mn(2+)</name>
        <dbReference type="ChEBI" id="CHEBI:29035"/>
    </cofactor>
    <cofactor evidence="8">
        <name>Fe(2+)</name>
        <dbReference type="ChEBI" id="CHEBI:29033"/>
    </cofactor>
    <text evidence="8">Binds 1 Mn(2+) or Fe(2+) ion per subunit.</text>
</comment>
<keyword evidence="7" id="KW-0479">Metal-binding</keyword>
<sequence length="158" mass="18285">MSAEHLTHSHSHPDASHRLEQALDLLKEARLKLTRPRKALIEVLVREHGPFTIEELAQKIHDTPCDPATIYRNMDAFEDLNLVRQCDFGDGMARYEMIGADEEHHHHIICRKCRKLELIDLCFVKELEKLVRDRGYIQVNHSLEFYGICADCQAKSGK</sequence>
<evidence type="ECO:0000256" key="7">
    <source>
        <dbReference type="PIRSR" id="PIRSR602481-1"/>
    </source>
</evidence>
<evidence type="ECO:0000313" key="9">
    <source>
        <dbReference type="EMBL" id="PIW14703.1"/>
    </source>
</evidence>
<comment type="caution">
    <text evidence="9">The sequence shown here is derived from an EMBL/GenBank/DDBJ whole genome shotgun (WGS) entry which is preliminary data.</text>
</comment>
<dbReference type="PANTHER" id="PTHR33202">
    <property type="entry name" value="ZINC UPTAKE REGULATION PROTEIN"/>
    <property type="match status" value="1"/>
</dbReference>
<keyword evidence="8" id="KW-0408">Iron</keyword>
<dbReference type="Gene3D" id="1.10.10.10">
    <property type="entry name" value="Winged helix-like DNA-binding domain superfamily/Winged helix DNA-binding domain"/>
    <property type="match status" value="1"/>
</dbReference>
<feature type="binding site" evidence="7">
    <location>
        <position position="149"/>
    </location>
    <ligand>
        <name>Zn(2+)</name>
        <dbReference type="ChEBI" id="CHEBI:29105"/>
    </ligand>
</feature>
<dbReference type="Proteomes" id="UP000231019">
    <property type="component" value="Unassembled WGS sequence"/>
</dbReference>
<feature type="binding site" evidence="7">
    <location>
        <position position="152"/>
    </location>
    <ligand>
        <name>Zn(2+)</name>
        <dbReference type="ChEBI" id="CHEBI:29105"/>
    </ligand>
</feature>
<feature type="binding site" evidence="8">
    <location>
        <position position="104"/>
    </location>
    <ligand>
        <name>Fe cation</name>
        <dbReference type="ChEBI" id="CHEBI:24875"/>
    </ligand>
</feature>
<keyword evidence="2" id="KW-0678">Repressor</keyword>
<evidence type="ECO:0000256" key="8">
    <source>
        <dbReference type="PIRSR" id="PIRSR602481-2"/>
    </source>
</evidence>
<evidence type="ECO:0000313" key="10">
    <source>
        <dbReference type="Proteomes" id="UP000231019"/>
    </source>
</evidence>
<evidence type="ECO:0000256" key="2">
    <source>
        <dbReference type="ARBA" id="ARBA00022491"/>
    </source>
</evidence>
<dbReference type="InterPro" id="IPR043135">
    <property type="entry name" value="Fur_C"/>
</dbReference>
<feature type="binding site" evidence="8">
    <location>
        <position position="141"/>
    </location>
    <ligand>
        <name>Fe cation</name>
        <dbReference type="ChEBI" id="CHEBI:24875"/>
    </ligand>
</feature>
<dbReference type="GO" id="GO:0008270">
    <property type="term" value="F:zinc ion binding"/>
    <property type="evidence" value="ECO:0007669"/>
    <property type="project" value="TreeGrafter"/>
</dbReference>
<evidence type="ECO:0000256" key="1">
    <source>
        <dbReference type="ARBA" id="ARBA00007957"/>
    </source>
</evidence>
<dbReference type="GO" id="GO:0045892">
    <property type="term" value="P:negative regulation of DNA-templated transcription"/>
    <property type="evidence" value="ECO:0007669"/>
    <property type="project" value="TreeGrafter"/>
</dbReference>
<dbReference type="GO" id="GO:0000976">
    <property type="term" value="F:transcription cis-regulatory region binding"/>
    <property type="evidence" value="ECO:0007669"/>
    <property type="project" value="TreeGrafter"/>
</dbReference>
<dbReference type="Gene3D" id="3.30.1490.190">
    <property type="match status" value="1"/>
</dbReference>
<dbReference type="CDD" id="cd07153">
    <property type="entry name" value="Fur_like"/>
    <property type="match status" value="1"/>
</dbReference>
<keyword evidence="5" id="KW-0238">DNA-binding</keyword>
<dbReference type="InterPro" id="IPR036388">
    <property type="entry name" value="WH-like_DNA-bd_sf"/>
</dbReference>